<accession>A0ACB8V4X1</accession>
<evidence type="ECO:0000313" key="1">
    <source>
        <dbReference type="EMBL" id="KAI2390711.1"/>
    </source>
</evidence>
<name>A0ACB8V4X1_9EURO</name>
<gene>
    <name evidence="1" type="primary">RRP40</name>
    <name evidence="1" type="ORF">LOY88_001535</name>
</gene>
<proteinExistence type="predicted"/>
<comment type="caution">
    <text evidence="1">The sequence shown here is derived from an EMBL/GenBank/DDBJ whole genome shotgun (WGS) entry which is preliminary data.</text>
</comment>
<organism evidence="1">
    <name type="scientific">Ophidiomyces ophidiicola</name>
    <dbReference type="NCBI Taxonomy" id="1387563"/>
    <lineage>
        <taxon>Eukaryota</taxon>
        <taxon>Fungi</taxon>
        <taxon>Dikarya</taxon>
        <taxon>Ascomycota</taxon>
        <taxon>Pezizomycotina</taxon>
        <taxon>Eurotiomycetes</taxon>
        <taxon>Eurotiomycetidae</taxon>
        <taxon>Onygenales</taxon>
        <taxon>Onygenaceae</taxon>
        <taxon>Ophidiomyces</taxon>
    </lineage>
</organism>
<dbReference type="EMBL" id="JALBCA010000016">
    <property type="protein sequence ID" value="KAI2390711.1"/>
    <property type="molecule type" value="Genomic_DNA"/>
</dbReference>
<sequence length="263" mass="27693">MSSRSFLLPGDSVSNPLSASAKLGTHLHILPPANTAASASAASTVTSTQTGLLLSDPKRNTLTVLPFPNRRYIAQPNDLVIAQISRSSSDFFLCSLSPHTPHVYLAHLAFEAATRKTRPQLKSGELVYARVMSVGVGPVAEIEISCVNPATGKAEPGGLGPLNGGMIFDVSVGLADRLMMTGGNSGLVVLDELGKKLESHGGFEVAVGRNGRVWIDSSADGKIGTSIIVAVGRCLREADEKNISVSEQKKFVSKVLREMELGT</sequence>
<reference evidence="1" key="1">
    <citation type="journal article" date="2022" name="bioRxiv">
        <title>Population genetic analysis of Ophidiomyces ophidiicola, the causative agent of snake fungal disease, indicates recent introductions to the USA.</title>
        <authorList>
            <person name="Ladner J.T."/>
            <person name="Palmer J.M."/>
            <person name="Ettinger C.L."/>
            <person name="Stajich J.E."/>
            <person name="Farrell T.M."/>
            <person name="Glorioso B.M."/>
            <person name="Lawson B."/>
            <person name="Price S.J."/>
            <person name="Stengle A.G."/>
            <person name="Grear D.A."/>
            <person name="Lorch J.M."/>
        </authorList>
    </citation>
    <scope>NUCLEOTIDE SEQUENCE</scope>
    <source>
        <strain evidence="1">NWHC 24266-5</strain>
    </source>
</reference>
<protein>
    <submittedName>
        <fullName evidence="1">Exosome non-catalytic core subunit rrp40</fullName>
    </submittedName>
</protein>